<sequence>MAAVTPPDDHGQAAAESAARTRLLSAGGADLPRAPWLRGGQPPSAVDLVHLALWRARSGSADDEDLLAALALLPAARAELDQLEAALLFAARSHGLPWRQVSQGMGLASPQAAQQRFDRVTGRVDARGDS</sequence>
<accession>A0A1M7T9E9</accession>
<reference evidence="2 3" key="1">
    <citation type="submission" date="2016-12" db="EMBL/GenBank/DDBJ databases">
        <authorList>
            <person name="Song W.-J."/>
            <person name="Kurnit D.M."/>
        </authorList>
    </citation>
    <scope>NUCLEOTIDE SEQUENCE [LARGE SCALE GENOMIC DNA]</scope>
    <source>
        <strain evidence="2 3">DSM 43162</strain>
    </source>
</reference>
<dbReference type="EMBL" id="FRDM01000005">
    <property type="protein sequence ID" value="SHN67303.1"/>
    <property type="molecule type" value="Genomic_DNA"/>
</dbReference>
<feature type="region of interest" description="Disordered" evidence="1">
    <location>
        <begin position="1"/>
        <end position="21"/>
    </location>
</feature>
<feature type="region of interest" description="Disordered" evidence="1">
    <location>
        <begin position="107"/>
        <end position="130"/>
    </location>
</feature>
<dbReference type="AlphaFoldDB" id="A0A1M7T9E9"/>
<dbReference type="OrthoDB" id="4484078at2"/>
<name>A0A1M7T9E9_9ACTN</name>
<evidence type="ECO:0000256" key="1">
    <source>
        <dbReference type="SAM" id="MobiDB-lite"/>
    </source>
</evidence>
<evidence type="ECO:0008006" key="4">
    <source>
        <dbReference type="Google" id="ProtNLM"/>
    </source>
</evidence>
<dbReference type="Proteomes" id="UP000184428">
    <property type="component" value="Unassembled WGS sequence"/>
</dbReference>
<feature type="compositionally biased region" description="Basic and acidic residues" evidence="1">
    <location>
        <begin position="116"/>
        <end position="130"/>
    </location>
</feature>
<evidence type="ECO:0000313" key="3">
    <source>
        <dbReference type="Proteomes" id="UP000184428"/>
    </source>
</evidence>
<gene>
    <name evidence="2" type="ORF">SAMN05660350_01506</name>
</gene>
<organism evidence="2 3">
    <name type="scientific">Geodermatophilus obscurus</name>
    <dbReference type="NCBI Taxonomy" id="1861"/>
    <lineage>
        <taxon>Bacteria</taxon>
        <taxon>Bacillati</taxon>
        <taxon>Actinomycetota</taxon>
        <taxon>Actinomycetes</taxon>
        <taxon>Geodermatophilales</taxon>
        <taxon>Geodermatophilaceae</taxon>
        <taxon>Geodermatophilus</taxon>
    </lineage>
</organism>
<protein>
    <recommendedName>
        <fullName evidence="4">DNA-binding protein</fullName>
    </recommendedName>
</protein>
<evidence type="ECO:0000313" key="2">
    <source>
        <dbReference type="EMBL" id="SHN67303.1"/>
    </source>
</evidence>
<proteinExistence type="predicted"/>